<sequence>MAYQPQKRRLTPRSDPYHREHRSQKISLASYERYTIAWICALPKELAAAKAVLDEVHELLPNQKNDNNSYTLGNIGCHNIAIACLPIDGYGTNNAVNLLTNLRRTFTSIELSLMVGIGGGVPSQDFDIRLGDIVVGTRVVQHDLGKIIGSGQIQHTAVPRTLDHMIGKVLSCLQAEHQPHSSRIPVILQEKFRQLPGYARPTTPDRLFESAYQHSSQASSCAECSPLALLERRERSSNDPYIYFGTIASGNQVIKDSMVRDMLAKELDAICFEMEAAGLPDIVPCLPVRGICDYSDSHKSKEWQEYAAATAAAFAREFIENLPPTEEIPASTPEIVRQDDYRLQDKKYNKCLRDLHETDPRDDKSRIEETKGGLLKDAYRWILENDKFQEWYNASQSQLLWIKGDPGKGKTMLLCGLINELGKEPSSCLSYFFCQATEARLRNATAVLRGLTYLLVVQRPPLISYIEEKYNHAGKQLFEDGNAWQALSKIFLAMLEDPILDGVLLIVDALDECITDQEKLLDLIVRPSNVRWIATSRNWPEVGQVLDRSKQKVRLHLELNQDSVSKAVEAFIEWKVEELSKQKKYDDKLKSDVKGYLAENADGTFLWVALVCQGLSDNKVFRKRHTRDTLEEFPKGLDPLPVTLAELKTLLGSQYEDEDDDLSEVVGCCGSFLTLRGDSVYFLHQSAKDYLVNKALDQISPSGLAYQHELIFERSLQVLSETLRRDICDLGQPGFTIGDVSPNILKRLDAIRYSCVYWVDHLHDSEPTRLNSKLQSGSDIHVFIQKKYLYWLEALSLSISTVEGLKAIYKLEDLATRFNAPDPVKKLLQDARRFFLSHKSSIEAAPLQAYASALVFSPECSLIRELFKHEEPGWIAPKPKMDKNWNNCLQILEGHGHASILVAVSPDNQLVASGGDDGTVKIWDIATGLCRNILDGHDENIHSITFLPDGQSLVSASKTIKVWDTKTGLCRQKLEGHDKHVESLSSSPDGQYLASGSLDRTIKIWSLKTWQCLKILNDHSGKVTSVAFSSNNQYLVSGSADKTVKIWGVKLFSCLQTLVAHDDGVQSVALSPDSNRLASLSSHGIQIWDAATASGLPILKIPSSSGTTIAFSAAGRCLALGTMEHGIKIFDAENGTMLQTLKDFDGSVTSVAFTADGHHLMSGSEDGLVRIWAASMDAHPLSIEAHDENVASITISADGLRVVSGSGDTTVKIWDTETGKCLQTLKGHHMVINCVAFSADSTRLASCSSDWTIKVWDITTSTCLHTFEDDGEVLSVAFSANDQYLVSGSRENTAKIWDAVTGKCSHKFEHDDEVKAVALSADNRCLAAGLDDGTIRIWKIREHNFITLHGHALTITSVAFSVDTQYLASGSPAEVRIWDLEQFLCLHTIKVGKVLYHLSFCPWTNSQLYTDIGVLDLKVLVPTLNINAKATGVTAVPGHDRSSHCIKIDGEWIVKHGENILWLPASYRSTLSVVCKSTVAAGYDSGRVLIMRFS</sequence>
<dbReference type="SMART" id="SM00320">
    <property type="entry name" value="WD40"/>
    <property type="match status" value="12"/>
</dbReference>
<evidence type="ECO:0000256" key="1">
    <source>
        <dbReference type="ARBA" id="ARBA00022490"/>
    </source>
</evidence>
<dbReference type="PROSITE" id="PS50082">
    <property type="entry name" value="WD_REPEATS_2"/>
    <property type="match status" value="10"/>
</dbReference>
<feature type="repeat" description="WD" evidence="4">
    <location>
        <begin position="934"/>
        <end position="973"/>
    </location>
</feature>
<feature type="domain" description="NACHT" evidence="6">
    <location>
        <begin position="398"/>
        <end position="613"/>
    </location>
</feature>
<dbReference type="Gene3D" id="3.40.50.1580">
    <property type="entry name" value="Nucleoside phosphorylase domain"/>
    <property type="match status" value="1"/>
</dbReference>
<dbReference type="Pfam" id="PF01048">
    <property type="entry name" value="PNP_UDP_1"/>
    <property type="match status" value="1"/>
</dbReference>
<dbReference type="InterPro" id="IPR019775">
    <property type="entry name" value="WD40_repeat_CS"/>
</dbReference>
<protein>
    <submittedName>
        <fullName evidence="7">Vegetatible incompatibility het-e-1</fullName>
    </submittedName>
</protein>
<feature type="compositionally biased region" description="Basic residues" evidence="5">
    <location>
        <begin position="1"/>
        <end position="11"/>
    </location>
</feature>
<feature type="repeat" description="WD" evidence="4">
    <location>
        <begin position="1016"/>
        <end position="1057"/>
    </location>
</feature>
<dbReference type="SUPFAM" id="SSF50998">
    <property type="entry name" value="Quinoprotein alcohol dehydrogenase-like"/>
    <property type="match status" value="1"/>
</dbReference>
<dbReference type="GO" id="GO:0005634">
    <property type="term" value="C:nucleus"/>
    <property type="evidence" value="ECO:0007669"/>
    <property type="project" value="TreeGrafter"/>
</dbReference>
<dbReference type="SUPFAM" id="SSF50978">
    <property type="entry name" value="WD40 repeat-like"/>
    <property type="match status" value="1"/>
</dbReference>
<feature type="repeat" description="WD" evidence="4">
    <location>
        <begin position="974"/>
        <end position="1015"/>
    </location>
</feature>
<dbReference type="EMBL" id="JAAOAM010000104">
    <property type="protein sequence ID" value="KAF5547693.1"/>
    <property type="molecule type" value="Genomic_DNA"/>
</dbReference>
<dbReference type="InterPro" id="IPR056884">
    <property type="entry name" value="NPHP3-like_N"/>
</dbReference>
<keyword evidence="8" id="KW-1185">Reference proteome</keyword>
<dbReference type="InterPro" id="IPR015943">
    <property type="entry name" value="WD40/YVTN_repeat-like_dom_sf"/>
</dbReference>
<feature type="repeat" description="WD" evidence="4">
    <location>
        <begin position="1183"/>
        <end position="1224"/>
    </location>
</feature>
<keyword evidence="2 4" id="KW-0853">WD repeat</keyword>
<evidence type="ECO:0000256" key="4">
    <source>
        <dbReference type="PROSITE-ProRule" id="PRU00221"/>
    </source>
</evidence>
<dbReference type="Pfam" id="PF00400">
    <property type="entry name" value="WD40"/>
    <property type="match status" value="11"/>
</dbReference>
<dbReference type="PROSITE" id="PS50837">
    <property type="entry name" value="NACHT"/>
    <property type="match status" value="1"/>
</dbReference>
<evidence type="ECO:0000313" key="7">
    <source>
        <dbReference type="EMBL" id="KAF5547693.1"/>
    </source>
</evidence>
<feature type="region of interest" description="Disordered" evidence="5">
    <location>
        <begin position="1"/>
        <end position="22"/>
    </location>
</feature>
<keyword evidence="3" id="KW-0677">Repeat</keyword>
<dbReference type="PROSITE" id="PS00678">
    <property type="entry name" value="WD_REPEATS_1"/>
    <property type="match status" value="3"/>
</dbReference>
<dbReference type="PROSITE" id="PS50294">
    <property type="entry name" value="WD_REPEATS_REGION"/>
    <property type="match status" value="8"/>
</dbReference>
<dbReference type="InterPro" id="IPR027417">
    <property type="entry name" value="P-loop_NTPase"/>
</dbReference>
<feature type="repeat" description="WD" evidence="4">
    <location>
        <begin position="892"/>
        <end position="928"/>
    </location>
</feature>
<dbReference type="GO" id="GO:0043161">
    <property type="term" value="P:proteasome-mediated ubiquitin-dependent protein catabolic process"/>
    <property type="evidence" value="ECO:0007669"/>
    <property type="project" value="TreeGrafter"/>
</dbReference>
<dbReference type="InterPro" id="IPR011047">
    <property type="entry name" value="Quinoprotein_ADH-like_sf"/>
</dbReference>
<name>A0A8H5J2I4_9HYPO</name>
<evidence type="ECO:0000256" key="2">
    <source>
        <dbReference type="ARBA" id="ARBA00022574"/>
    </source>
</evidence>
<dbReference type="PANTHER" id="PTHR19849">
    <property type="entry name" value="PHOSPHOLIPASE A-2-ACTIVATING PROTEIN"/>
    <property type="match status" value="1"/>
</dbReference>
<evidence type="ECO:0000313" key="8">
    <source>
        <dbReference type="Proteomes" id="UP000522262"/>
    </source>
</evidence>
<dbReference type="Gene3D" id="2.130.10.10">
    <property type="entry name" value="YVTN repeat-like/Quinoprotein amine dehydrogenase"/>
    <property type="match status" value="4"/>
</dbReference>
<evidence type="ECO:0000256" key="3">
    <source>
        <dbReference type="ARBA" id="ARBA00022737"/>
    </source>
</evidence>
<dbReference type="GO" id="GO:0009116">
    <property type="term" value="P:nucleoside metabolic process"/>
    <property type="evidence" value="ECO:0007669"/>
    <property type="project" value="InterPro"/>
</dbReference>
<dbReference type="InterPro" id="IPR007111">
    <property type="entry name" value="NACHT_NTPase"/>
</dbReference>
<dbReference type="PRINTS" id="PR00320">
    <property type="entry name" value="GPROTEINBRPT"/>
</dbReference>
<dbReference type="Proteomes" id="UP000522262">
    <property type="component" value="Unassembled WGS sequence"/>
</dbReference>
<dbReference type="PANTHER" id="PTHR19849:SF0">
    <property type="entry name" value="PHOSPHOLIPASE A-2-ACTIVATING PROTEIN"/>
    <property type="match status" value="1"/>
</dbReference>
<feature type="repeat" description="WD" evidence="4">
    <location>
        <begin position="1141"/>
        <end position="1172"/>
    </location>
</feature>
<dbReference type="InterPro" id="IPR035994">
    <property type="entry name" value="Nucleoside_phosphorylase_sf"/>
</dbReference>
<feature type="repeat" description="WD" evidence="4">
    <location>
        <begin position="1348"/>
        <end position="1388"/>
    </location>
</feature>
<dbReference type="GO" id="GO:0005737">
    <property type="term" value="C:cytoplasm"/>
    <property type="evidence" value="ECO:0007669"/>
    <property type="project" value="TreeGrafter"/>
</dbReference>
<organism evidence="7 8">
    <name type="scientific">Fusarium mexicanum</name>
    <dbReference type="NCBI Taxonomy" id="751941"/>
    <lineage>
        <taxon>Eukaryota</taxon>
        <taxon>Fungi</taxon>
        <taxon>Dikarya</taxon>
        <taxon>Ascomycota</taxon>
        <taxon>Pezizomycotina</taxon>
        <taxon>Sordariomycetes</taxon>
        <taxon>Hypocreomycetidae</taxon>
        <taxon>Hypocreales</taxon>
        <taxon>Nectriaceae</taxon>
        <taxon>Fusarium</taxon>
        <taxon>Fusarium fujikuroi species complex</taxon>
    </lineage>
</organism>
<dbReference type="Gene3D" id="3.40.50.300">
    <property type="entry name" value="P-loop containing nucleotide triphosphate hydrolases"/>
    <property type="match status" value="1"/>
</dbReference>
<evidence type="ECO:0000259" key="6">
    <source>
        <dbReference type="PROSITE" id="PS50837"/>
    </source>
</evidence>
<dbReference type="GO" id="GO:0003824">
    <property type="term" value="F:catalytic activity"/>
    <property type="evidence" value="ECO:0007669"/>
    <property type="project" value="InterPro"/>
</dbReference>
<dbReference type="Pfam" id="PF24883">
    <property type="entry name" value="NPHP3_N"/>
    <property type="match status" value="1"/>
</dbReference>
<dbReference type="SUPFAM" id="SSF53167">
    <property type="entry name" value="Purine and uridine phosphorylases"/>
    <property type="match status" value="1"/>
</dbReference>
<comment type="caution">
    <text evidence="7">The sequence shown here is derived from an EMBL/GenBank/DDBJ whole genome shotgun (WGS) entry which is preliminary data.</text>
</comment>
<dbReference type="InterPro" id="IPR001680">
    <property type="entry name" value="WD40_rpt"/>
</dbReference>
<feature type="repeat" description="WD" evidence="4">
    <location>
        <begin position="1225"/>
        <end position="1266"/>
    </location>
</feature>
<dbReference type="InterPro" id="IPR036322">
    <property type="entry name" value="WD40_repeat_dom_sf"/>
</dbReference>
<keyword evidence="1" id="KW-0963">Cytoplasm</keyword>
<dbReference type="InterPro" id="IPR020472">
    <property type="entry name" value="WD40_PAC1"/>
</dbReference>
<dbReference type="InterPro" id="IPR000845">
    <property type="entry name" value="Nucleoside_phosphorylase_d"/>
</dbReference>
<feature type="repeat" description="WD" evidence="4">
    <location>
        <begin position="1266"/>
        <end position="1307"/>
    </location>
</feature>
<reference evidence="7 8" key="1">
    <citation type="submission" date="2020-05" db="EMBL/GenBank/DDBJ databases">
        <title>Identification and distribution of gene clusters putatively required for synthesis of sphingolipid metabolism inhibitors in phylogenetically diverse species of the filamentous fungus Fusarium.</title>
        <authorList>
            <person name="Kim H.-S."/>
            <person name="Busman M."/>
            <person name="Brown D.W."/>
            <person name="Divon H."/>
            <person name="Uhlig S."/>
            <person name="Proctor R.H."/>
        </authorList>
    </citation>
    <scope>NUCLEOTIDE SEQUENCE [LARGE SCALE GENOMIC DNA]</scope>
    <source>
        <strain evidence="7 8">NRRL 53147</strain>
    </source>
</reference>
<gene>
    <name evidence="7" type="ORF">FMEXI_5019</name>
</gene>
<accession>A0A8H5J2I4</accession>
<dbReference type="GO" id="GO:0010992">
    <property type="term" value="P:ubiquitin recycling"/>
    <property type="evidence" value="ECO:0007669"/>
    <property type="project" value="TreeGrafter"/>
</dbReference>
<dbReference type="SUPFAM" id="SSF52540">
    <property type="entry name" value="P-loop containing nucleoside triphosphate hydrolases"/>
    <property type="match status" value="1"/>
</dbReference>
<dbReference type="CDD" id="cd00200">
    <property type="entry name" value="WD40"/>
    <property type="match status" value="2"/>
</dbReference>
<dbReference type="GO" id="GO:0043130">
    <property type="term" value="F:ubiquitin binding"/>
    <property type="evidence" value="ECO:0007669"/>
    <property type="project" value="TreeGrafter"/>
</dbReference>
<evidence type="ECO:0000256" key="5">
    <source>
        <dbReference type="SAM" id="MobiDB-lite"/>
    </source>
</evidence>
<feature type="repeat" description="WD" evidence="4">
    <location>
        <begin position="1307"/>
        <end position="1348"/>
    </location>
</feature>
<proteinExistence type="predicted"/>